<accession>A0A9N9R4B9</accession>
<organism evidence="2 3">
    <name type="scientific">Diatraea saccharalis</name>
    <name type="common">sugarcane borer</name>
    <dbReference type="NCBI Taxonomy" id="40085"/>
    <lineage>
        <taxon>Eukaryota</taxon>
        <taxon>Metazoa</taxon>
        <taxon>Ecdysozoa</taxon>
        <taxon>Arthropoda</taxon>
        <taxon>Hexapoda</taxon>
        <taxon>Insecta</taxon>
        <taxon>Pterygota</taxon>
        <taxon>Neoptera</taxon>
        <taxon>Endopterygota</taxon>
        <taxon>Lepidoptera</taxon>
        <taxon>Glossata</taxon>
        <taxon>Ditrysia</taxon>
        <taxon>Pyraloidea</taxon>
        <taxon>Crambidae</taxon>
        <taxon>Crambinae</taxon>
        <taxon>Diatraea</taxon>
    </lineage>
</organism>
<dbReference type="Proteomes" id="UP001153714">
    <property type="component" value="Chromosome 2"/>
</dbReference>
<dbReference type="AlphaFoldDB" id="A0A9N9R4B9"/>
<evidence type="ECO:0000313" key="2">
    <source>
        <dbReference type="EMBL" id="CAG9789041.1"/>
    </source>
</evidence>
<feature type="signal peptide" evidence="1">
    <location>
        <begin position="1"/>
        <end position="21"/>
    </location>
</feature>
<evidence type="ECO:0000256" key="1">
    <source>
        <dbReference type="SAM" id="SignalP"/>
    </source>
</evidence>
<dbReference type="OrthoDB" id="7960203at2759"/>
<evidence type="ECO:0000313" key="3">
    <source>
        <dbReference type="Proteomes" id="UP001153714"/>
    </source>
</evidence>
<dbReference type="EMBL" id="OU893333">
    <property type="protein sequence ID" value="CAG9789041.1"/>
    <property type="molecule type" value="Genomic_DNA"/>
</dbReference>
<sequence length="108" mass="11903">MRSLTVLYLIVVTLLLRTCWCSPTFYHGPEPHTLAVVSELTSRLESRAQEARLPIPTPQDIETIKKVAQILIMIGEQVIPTIIGETPSGNCDSPAADYPSDAINENNK</sequence>
<keyword evidence="3" id="KW-1185">Reference proteome</keyword>
<reference evidence="2" key="2">
    <citation type="submission" date="2022-10" db="EMBL/GenBank/DDBJ databases">
        <authorList>
            <consortium name="ENA_rothamsted_submissions"/>
            <consortium name="culmorum"/>
            <person name="King R."/>
        </authorList>
    </citation>
    <scope>NUCLEOTIDE SEQUENCE</scope>
</reference>
<keyword evidence="1" id="KW-0732">Signal</keyword>
<feature type="chain" id="PRO_5040399646" evidence="1">
    <location>
        <begin position="22"/>
        <end position="108"/>
    </location>
</feature>
<proteinExistence type="predicted"/>
<gene>
    <name evidence="2" type="ORF">DIATSA_LOCUS6805</name>
</gene>
<reference evidence="2" key="1">
    <citation type="submission" date="2021-12" db="EMBL/GenBank/DDBJ databases">
        <authorList>
            <person name="King R."/>
        </authorList>
    </citation>
    <scope>NUCLEOTIDE SEQUENCE</scope>
</reference>
<name>A0A9N9R4B9_9NEOP</name>
<protein>
    <submittedName>
        <fullName evidence="2">Uncharacterized protein</fullName>
    </submittedName>
</protein>